<sequence>MDIYNRGTSWSLSAGDVIADRYEIQALVGRGGMGTVYAAADLRLGGKKRALKLLPMSISTEKSIDAEVAVLMRINHPRLPQIMDYLPSDHASGSPAVLVMDFAEGETVAAFFERSGRRMELHRAVDIASQLCSALEYLHEQDPPIIHRDIKPSNIMLDSGGFVRLIDFGISRLVKHNQQQDTTKLGTPGFAAPEQGGSSGQTDARSDLYSVGALLYYMLSGGCLPNLQTSGLGTAERRQLSSELPDAVFDLLNRLLQHNPGMRPSSAAELAALLLHIAGGSDQQMPFRKQVRYELRAVPLVGVVSMASGSGGTYTAVNIARLLGDSGHRAIYIEHPALEPEAYMLLDGSRRQQEAGERGRSVYRPLDMRYTGWVEEECWFHTLCPDSGGSGTGRLSAVLDQPELMKGLSLAFQAGEPCTPVLDLSSAWTEQAASEWPGKCDILLMVADPCMARWTRRRLTKWREICGYRSVHNRATYWIANKDIRFAGRSEWLSAMGEPPVAVLEHLPVQEWLEWQWKGKWATEHRKWRTAIESALRPVLERIVSYQAETQW</sequence>
<evidence type="ECO:0000256" key="5">
    <source>
        <dbReference type="PROSITE-ProRule" id="PRU10141"/>
    </source>
</evidence>
<protein>
    <recommendedName>
        <fullName evidence="7">Protein kinase domain-containing protein</fullName>
    </recommendedName>
</protein>
<dbReference type="PROSITE" id="PS00108">
    <property type="entry name" value="PROTEIN_KINASE_ST"/>
    <property type="match status" value="1"/>
</dbReference>
<organism evidence="8 9">
    <name type="scientific">Paenibacillus sambharensis</name>
    <dbReference type="NCBI Taxonomy" id="1803190"/>
    <lineage>
        <taxon>Bacteria</taxon>
        <taxon>Bacillati</taxon>
        <taxon>Bacillota</taxon>
        <taxon>Bacilli</taxon>
        <taxon>Bacillales</taxon>
        <taxon>Paenibacillaceae</taxon>
        <taxon>Paenibacillus</taxon>
    </lineage>
</organism>
<evidence type="ECO:0000313" key="8">
    <source>
        <dbReference type="EMBL" id="PZD93667.1"/>
    </source>
</evidence>
<dbReference type="SUPFAM" id="SSF56112">
    <property type="entry name" value="Protein kinase-like (PK-like)"/>
    <property type="match status" value="1"/>
</dbReference>
<dbReference type="InterPro" id="IPR017441">
    <property type="entry name" value="Protein_kinase_ATP_BS"/>
</dbReference>
<comment type="caution">
    <text evidence="8">The sequence shown here is derived from an EMBL/GenBank/DDBJ whole genome shotgun (WGS) entry which is preliminary data.</text>
</comment>
<accession>A0A2W1LQI9</accession>
<dbReference type="PANTHER" id="PTHR43289:SF34">
    <property type="entry name" value="SERINE_THREONINE-PROTEIN KINASE YBDM-RELATED"/>
    <property type="match status" value="1"/>
</dbReference>
<keyword evidence="9" id="KW-1185">Reference proteome</keyword>
<feature type="region of interest" description="Disordered" evidence="6">
    <location>
        <begin position="179"/>
        <end position="203"/>
    </location>
</feature>
<keyword evidence="1" id="KW-0808">Transferase</keyword>
<gene>
    <name evidence="8" type="ORF">DNH61_23940</name>
</gene>
<dbReference type="OrthoDB" id="9788659at2"/>
<dbReference type="Gene3D" id="1.10.510.10">
    <property type="entry name" value="Transferase(Phosphotransferase) domain 1"/>
    <property type="match status" value="1"/>
</dbReference>
<evidence type="ECO:0000313" key="9">
    <source>
        <dbReference type="Proteomes" id="UP000249522"/>
    </source>
</evidence>
<dbReference type="EMBL" id="QKRB01000057">
    <property type="protein sequence ID" value="PZD93667.1"/>
    <property type="molecule type" value="Genomic_DNA"/>
</dbReference>
<evidence type="ECO:0000256" key="1">
    <source>
        <dbReference type="ARBA" id="ARBA00022679"/>
    </source>
</evidence>
<feature type="binding site" evidence="5">
    <location>
        <position position="52"/>
    </location>
    <ligand>
        <name>ATP</name>
        <dbReference type="ChEBI" id="CHEBI:30616"/>
    </ligand>
</feature>
<dbReference type="PROSITE" id="PS50011">
    <property type="entry name" value="PROTEIN_KINASE_DOM"/>
    <property type="match status" value="1"/>
</dbReference>
<dbReference type="Pfam" id="PF00069">
    <property type="entry name" value="Pkinase"/>
    <property type="match status" value="1"/>
</dbReference>
<reference evidence="8 9" key="1">
    <citation type="submission" date="2018-06" db="EMBL/GenBank/DDBJ databases">
        <title>Paenibacillus imtechensis sp. nov.</title>
        <authorList>
            <person name="Pinnaka A.K."/>
            <person name="Singh H."/>
            <person name="Kaur M."/>
        </authorList>
    </citation>
    <scope>NUCLEOTIDE SEQUENCE [LARGE SCALE GENOMIC DNA]</scope>
    <source>
        <strain evidence="8 9">SMB1</strain>
    </source>
</reference>
<keyword evidence="4 5" id="KW-0067">ATP-binding</keyword>
<evidence type="ECO:0000259" key="7">
    <source>
        <dbReference type="PROSITE" id="PS50011"/>
    </source>
</evidence>
<proteinExistence type="predicted"/>
<evidence type="ECO:0000256" key="6">
    <source>
        <dbReference type="SAM" id="MobiDB-lite"/>
    </source>
</evidence>
<dbReference type="GO" id="GO:0005524">
    <property type="term" value="F:ATP binding"/>
    <property type="evidence" value="ECO:0007669"/>
    <property type="project" value="UniProtKB-UniRule"/>
</dbReference>
<dbReference type="InterPro" id="IPR000719">
    <property type="entry name" value="Prot_kinase_dom"/>
</dbReference>
<dbReference type="SMART" id="SM00220">
    <property type="entry name" value="S_TKc"/>
    <property type="match status" value="1"/>
</dbReference>
<dbReference type="GO" id="GO:0004674">
    <property type="term" value="F:protein serine/threonine kinase activity"/>
    <property type="evidence" value="ECO:0007669"/>
    <property type="project" value="TreeGrafter"/>
</dbReference>
<evidence type="ECO:0000256" key="3">
    <source>
        <dbReference type="ARBA" id="ARBA00022777"/>
    </source>
</evidence>
<dbReference type="CDD" id="cd14014">
    <property type="entry name" value="STKc_PknB_like"/>
    <property type="match status" value="1"/>
</dbReference>
<dbReference type="PANTHER" id="PTHR43289">
    <property type="entry name" value="MITOGEN-ACTIVATED PROTEIN KINASE KINASE KINASE 20-RELATED"/>
    <property type="match status" value="1"/>
</dbReference>
<feature type="domain" description="Protein kinase" evidence="7">
    <location>
        <begin position="22"/>
        <end position="275"/>
    </location>
</feature>
<dbReference type="AlphaFoldDB" id="A0A2W1LQI9"/>
<evidence type="ECO:0000256" key="4">
    <source>
        <dbReference type="ARBA" id="ARBA00022840"/>
    </source>
</evidence>
<dbReference type="InterPro" id="IPR011009">
    <property type="entry name" value="Kinase-like_dom_sf"/>
</dbReference>
<dbReference type="Proteomes" id="UP000249522">
    <property type="component" value="Unassembled WGS sequence"/>
</dbReference>
<dbReference type="RefSeq" id="WP_111149337.1">
    <property type="nucleotide sequence ID" value="NZ_QKRB01000057.1"/>
</dbReference>
<dbReference type="PROSITE" id="PS00107">
    <property type="entry name" value="PROTEIN_KINASE_ATP"/>
    <property type="match status" value="1"/>
</dbReference>
<keyword evidence="3" id="KW-0418">Kinase</keyword>
<dbReference type="Gene3D" id="3.30.200.20">
    <property type="entry name" value="Phosphorylase Kinase, domain 1"/>
    <property type="match status" value="1"/>
</dbReference>
<keyword evidence="2 5" id="KW-0547">Nucleotide-binding</keyword>
<name>A0A2W1LQI9_9BACL</name>
<evidence type="ECO:0000256" key="2">
    <source>
        <dbReference type="ARBA" id="ARBA00022741"/>
    </source>
</evidence>
<dbReference type="InterPro" id="IPR008271">
    <property type="entry name" value="Ser/Thr_kinase_AS"/>
</dbReference>